<sequence length="345" mass="37676">MPENRMLDDVDQQLVHALQISPRAPWSLVSDVLGIDAVTAARRWQRLVDSGAAWVSAAPGTGMSGQGKGCLAFVEVDCVSGALLDVARAFTALPYVATVEHVTGDRDLILTVMLEDVGTLSRWVVGQLDTMAGVRSSRTHVAGAVFTEGSRWRLRALDPRQAERIARELPAAEPAGDPDALDRKLTVALSVDARASYTALAQDCGSTPDTVRRRVRRLFASRVVQARCEVSRPLSDWPIAVIVWAQLPPDQITEAAQRISSMREVRLCAGVTGRHNLMVAAWSRSVEDAQRFEAELVRTAPKLVVGDRSIALWPMKLSGHLLDQNGFRTGMVPVNPWDVDTGMER</sequence>
<dbReference type="InterPro" id="IPR000485">
    <property type="entry name" value="AsnC-type_HTH_dom"/>
</dbReference>
<dbReference type="PANTHER" id="PTHR30154:SF34">
    <property type="entry name" value="TRANSCRIPTIONAL REGULATOR AZLB"/>
    <property type="match status" value="1"/>
</dbReference>
<dbReference type="Gene3D" id="1.10.10.10">
    <property type="entry name" value="Winged helix-like DNA-binding domain superfamily/Winged helix DNA-binding domain"/>
    <property type="match status" value="2"/>
</dbReference>
<accession>A0ABY5DAY1</accession>
<keyword evidence="7" id="KW-1185">Reference proteome</keyword>
<dbReference type="Proteomes" id="UP001055940">
    <property type="component" value="Chromosome"/>
</dbReference>
<proteinExistence type="predicted"/>
<feature type="domain" description="HTH asnC-type" evidence="5">
    <location>
        <begin position="7"/>
        <end position="47"/>
    </location>
</feature>
<evidence type="ECO:0000259" key="5">
    <source>
        <dbReference type="Pfam" id="PF13404"/>
    </source>
</evidence>
<dbReference type="Gene3D" id="3.30.70.920">
    <property type="match status" value="2"/>
</dbReference>
<dbReference type="SUPFAM" id="SSF46785">
    <property type="entry name" value="Winged helix' DNA-binding domain"/>
    <property type="match status" value="1"/>
</dbReference>
<dbReference type="PANTHER" id="PTHR30154">
    <property type="entry name" value="LEUCINE-RESPONSIVE REGULATORY PROTEIN"/>
    <property type="match status" value="1"/>
</dbReference>
<dbReference type="InterPro" id="IPR019887">
    <property type="entry name" value="Tscrpt_reg_AsnC/Lrp_C"/>
</dbReference>
<feature type="domain" description="Transcription regulator AsnC/Lrp ligand binding" evidence="4">
    <location>
        <begin position="245"/>
        <end position="302"/>
    </location>
</feature>
<evidence type="ECO:0000256" key="3">
    <source>
        <dbReference type="ARBA" id="ARBA00023163"/>
    </source>
</evidence>
<dbReference type="SUPFAM" id="SSF54909">
    <property type="entry name" value="Dimeric alpha+beta barrel"/>
    <property type="match status" value="2"/>
</dbReference>
<evidence type="ECO:0000313" key="6">
    <source>
        <dbReference type="EMBL" id="USY20378.1"/>
    </source>
</evidence>
<dbReference type="Pfam" id="PF01037">
    <property type="entry name" value="AsnC_trans_reg"/>
    <property type="match status" value="2"/>
</dbReference>
<evidence type="ECO:0000256" key="1">
    <source>
        <dbReference type="ARBA" id="ARBA00023015"/>
    </source>
</evidence>
<organism evidence="6 7">
    <name type="scientific">Nocardiopsis exhalans</name>
    <dbReference type="NCBI Taxonomy" id="163604"/>
    <lineage>
        <taxon>Bacteria</taxon>
        <taxon>Bacillati</taxon>
        <taxon>Actinomycetota</taxon>
        <taxon>Actinomycetes</taxon>
        <taxon>Streptosporangiales</taxon>
        <taxon>Nocardiopsidaceae</taxon>
        <taxon>Nocardiopsis</taxon>
    </lineage>
</organism>
<evidence type="ECO:0000259" key="4">
    <source>
        <dbReference type="Pfam" id="PF01037"/>
    </source>
</evidence>
<dbReference type="InterPro" id="IPR011008">
    <property type="entry name" value="Dimeric_a/b-barrel"/>
</dbReference>
<dbReference type="InterPro" id="IPR019888">
    <property type="entry name" value="Tscrpt_reg_AsnC-like"/>
</dbReference>
<dbReference type="PRINTS" id="PR00033">
    <property type="entry name" value="HTHASNC"/>
</dbReference>
<keyword evidence="1" id="KW-0805">Transcription regulation</keyword>
<dbReference type="InterPro" id="IPR036388">
    <property type="entry name" value="WH-like_DNA-bd_sf"/>
</dbReference>
<keyword evidence="2" id="KW-0238">DNA-binding</keyword>
<evidence type="ECO:0000256" key="2">
    <source>
        <dbReference type="ARBA" id="ARBA00023125"/>
    </source>
</evidence>
<name>A0ABY5DAY1_9ACTN</name>
<dbReference type="RefSeq" id="WP_254419449.1">
    <property type="nucleotide sequence ID" value="NZ_BAAAJB010000050.1"/>
</dbReference>
<protein>
    <submittedName>
        <fullName evidence="6">Lrp/AsnC family transcriptional regulator</fullName>
    </submittedName>
</protein>
<dbReference type="EMBL" id="CP099837">
    <property type="protein sequence ID" value="USY20378.1"/>
    <property type="molecule type" value="Genomic_DNA"/>
</dbReference>
<keyword evidence="3" id="KW-0804">Transcription</keyword>
<gene>
    <name evidence="6" type="ORF">NE857_01570</name>
</gene>
<feature type="domain" description="HTH asnC-type" evidence="5">
    <location>
        <begin position="179"/>
        <end position="218"/>
    </location>
</feature>
<reference evidence="6" key="1">
    <citation type="submission" date="2022-06" db="EMBL/GenBank/DDBJ databases">
        <authorList>
            <person name="Ping M."/>
        </authorList>
    </citation>
    <scope>NUCLEOTIDE SEQUENCE</scope>
    <source>
        <strain evidence="6">JCM11759T</strain>
    </source>
</reference>
<dbReference type="InterPro" id="IPR036390">
    <property type="entry name" value="WH_DNA-bd_sf"/>
</dbReference>
<evidence type="ECO:0000313" key="7">
    <source>
        <dbReference type="Proteomes" id="UP001055940"/>
    </source>
</evidence>
<dbReference type="SMART" id="SM00344">
    <property type="entry name" value="HTH_ASNC"/>
    <property type="match status" value="2"/>
</dbReference>
<feature type="domain" description="Transcription regulator AsnC/Lrp ligand binding" evidence="4">
    <location>
        <begin position="74"/>
        <end position="142"/>
    </location>
</feature>
<dbReference type="Pfam" id="PF13404">
    <property type="entry name" value="HTH_AsnC-type"/>
    <property type="match status" value="2"/>
</dbReference>